<name>A0ABR6WE05_9BACT</name>
<evidence type="ECO:0000313" key="1">
    <source>
        <dbReference type="EMBL" id="MBC3794766.1"/>
    </source>
</evidence>
<dbReference type="RefSeq" id="WP_186741599.1">
    <property type="nucleotide sequence ID" value="NZ_VFIA01000057.1"/>
</dbReference>
<dbReference type="EMBL" id="VFIA01000057">
    <property type="protein sequence ID" value="MBC3794766.1"/>
    <property type="molecule type" value="Genomic_DNA"/>
</dbReference>
<keyword evidence="2" id="KW-1185">Reference proteome</keyword>
<reference evidence="1 2" key="1">
    <citation type="submission" date="2019-06" db="EMBL/GenBank/DDBJ databases">
        <title>Spirosoma utsteinense sp. nov. isolated from Antarctic ice-free soils.</title>
        <authorList>
            <person name="Tahon G."/>
        </authorList>
    </citation>
    <scope>NUCLEOTIDE SEQUENCE [LARGE SCALE GENOMIC DNA]</scope>
    <source>
        <strain evidence="1 2">LMG 31447</strain>
    </source>
</reference>
<dbReference type="Proteomes" id="UP000700732">
    <property type="component" value="Unassembled WGS sequence"/>
</dbReference>
<accession>A0ABR6WE05</accession>
<protein>
    <submittedName>
        <fullName evidence="1">Uncharacterized protein</fullName>
    </submittedName>
</protein>
<sequence length="172" mass="19798">MVERIYTLSKNGQRRLAFEADGWQEVMKATNYFEIEGYGIQWISNGKTTTVTGDGQILFATPTTDLKKVIVVFPYTSKYYPPPGNAVVYTSEGDIYERLFVPELISKLGRDRTEFMTELNKYDVYFLSVAMRKVKHHLSICIDIGFLIDWMESRLYSPEENTFGNCVDSGRI</sequence>
<evidence type="ECO:0000313" key="2">
    <source>
        <dbReference type="Proteomes" id="UP000700732"/>
    </source>
</evidence>
<organism evidence="1 2">
    <name type="scientific">Spirosoma utsteinense</name>
    <dbReference type="NCBI Taxonomy" id="2585773"/>
    <lineage>
        <taxon>Bacteria</taxon>
        <taxon>Pseudomonadati</taxon>
        <taxon>Bacteroidota</taxon>
        <taxon>Cytophagia</taxon>
        <taxon>Cytophagales</taxon>
        <taxon>Cytophagaceae</taxon>
        <taxon>Spirosoma</taxon>
    </lineage>
</organism>
<proteinExistence type="predicted"/>
<comment type="caution">
    <text evidence="1">The sequence shown here is derived from an EMBL/GenBank/DDBJ whole genome shotgun (WGS) entry which is preliminary data.</text>
</comment>
<gene>
    <name evidence="1" type="ORF">FH603_5298</name>
</gene>